<accession>K7Z893</accession>
<dbReference type="STRING" id="1069642.Bdt_0934"/>
<dbReference type="Pfam" id="PF07995">
    <property type="entry name" value="GSDH"/>
    <property type="match status" value="1"/>
</dbReference>
<dbReference type="PANTHER" id="PTHR19328:SF40">
    <property type="entry name" value="BLL0591 PROTEIN"/>
    <property type="match status" value="1"/>
</dbReference>
<dbReference type="InterPro" id="IPR011041">
    <property type="entry name" value="Quinoprot_gluc/sorb_DH_b-prop"/>
</dbReference>
<dbReference type="InterPro" id="IPR011042">
    <property type="entry name" value="6-blade_b-propeller_TolB-like"/>
</dbReference>
<proteinExistence type="predicted"/>
<sequence length="370" mass="41069">MRYLQTIELKEVVMRAGWIVSFVLLISLSAVAKQLPLEKLKMPAGFQISVWAQVPGARSLAQAPDGRIFVGSRSGDKVYVVKDGKTSIFAQGLDTPNGVAYKDGKLYVAEIARIHEFDASPNVKLPAKPLRALPQSFPSDTHHGWKFIRFGPDGKLYVPVGANCNICDPGTDYARIYRIDVNGTSKEEVASGVRNTVGFDFHPQSKELWFTDNGRDWMGDDRPPCEVNRLTKTGQNFGFPFCHGKDTLDPDFGKGKKCSDYVAPVVELRAHVAPLGMRFYTGSQFPAPYKDSIILAEHGSWNRSTPQGYRLTFVKLNGSNVEKTESFIEGWLQGDSSWGRPVDVEVLPDGSMLISDDKAGVIYRLIYKVK</sequence>
<evidence type="ECO:0000313" key="4">
    <source>
        <dbReference type="Proteomes" id="UP000010074"/>
    </source>
</evidence>
<feature type="domain" description="Glucose/Sorbosone dehydrogenase" evidence="2">
    <location>
        <begin position="137"/>
        <end position="363"/>
    </location>
</feature>
<evidence type="ECO:0000256" key="1">
    <source>
        <dbReference type="SAM" id="Phobius"/>
    </source>
</evidence>
<reference evidence="3 4" key="1">
    <citation type="journal article" date="2012" name="BMC Genomics">
        <title>Genome analysis of a simultaneously predatory and prey-independent, novel Bdellovibrio bacteriovorus from the River Tiber, supports in silico predictions of both ancient and recent lateral gene transfer from diverse bacteria.</title>
        <authorList>
            <person name="Hobley L."/>
            <person name="Lerner T.R."/>
            <person name="Williams L.E."/>
            <person name="Lambert C."/>
            <person name="Till R."/>
            <person name="Milner D.S."/>
            <person name="Basford S.M."/>
            <person name="Capeness M.J."/>
            <person name="Fenton A.K."/>
            <person name="Atterbury R.J."/>
            <person name="Harris M.A."/>
            <person name="Sockett R.E."/>
        </authorList>
    </citation>
    <scope>NUCLEOTIDE SEQUENCE [LARGE SCALE GENOMIC DNA]</scope>
    <source>
        <strain evidence="3 4">Tiberius</strain>
    </source>
</reference>
<gene>
    <name evidence="3" type="primary">sndH</name>
    <name evidence="3" type="ORF">Bdt_0934</name>
</gene>
<protein>
    <submittedName>
        <fullName evidence="3">L-sorbosone dehydrogenase</fullName>
    </submittedName>
</protein>
<evidence type="ECO:0000313" key="3">
    <source>
        <dbReference type="EMBL" id="AFY00634.1"/>
    </source>
</evidence>
<dbReference type="PANTHER" id="PTHR19328">
    <property type="entry name" value="HEDGEHOG-INTERACTING PROTEIN"/>
    <property type="match status" value="1"/>
</dbReference>
<feature type="transmembrane region" description="Helical" evidence="1">
    <location>
        <begin position="12"/>
        <end position="32"/>
    </location>
</feature>
<dbReference type="PATRIC" id="fig|1069642.3.peg.919"/>
<keyword evidence="1" id="KW-0812">Transmembrane</keyword>
<dbReference type="InterPro" id="IPR012938">
    <property type="entry name" value="Glc/Sorbosone_DH"/>
</dbReference>
<dbReference type="AlphaFoldDB" id="K7Z893"/>
<dbReference type="Gene3D" id="2.120.10.30">
    <property type="entry name" value="TolB, C-terminal domain"/>
    <property type="match status" value="1"/>
</dbReference>
<keyword evidence="1" id="KW-0472">Membrane</keyword>
<name>K7Z893_BDEBC</name>
<organism evidence="3 4">
    <name type="scientific">Bdellovibrio bacteriovorus str. Tiberius</name>
    <dbReference type="NCBI Taxonomy" id="1069642"/>
    <lineage>
        <taxon>Bacteria</taxon>
        <taxon>Pseudomonadati</taxon>
        <taxon>Bdellovibrionota</taxon>
        <taxon>Bdellovibrionia</taxon>
        <taxon>Bdellovibrionales</taxon>
        <taxon>Pseudobdellovibrionaceae</taxon>
        <taxon>Bdellovibrio</taxon>
    </lineage>
</organism>
<dbReference type="EMBL" id="CP002930">
    <property type="protein sequence ID" value="AFY00634.1"/>
    <property type="molecule type" value="Genomic_DNA"/>
</dbReference>
<evidence type="ECO:0000259" key="2">
    <source>
        <dbReference type="Pfam" id="PF07995"/>
    </source>
</evidence>
<dbReference type="HOGENOM" id="CLU_024435_3_1_7"/>
<dbReference type="Proteomes" id="UP000010074">
    <property type="component" value="Chromosome"/>
</dbReference>
<dbReference type="KEGG" id="bbat:Bdt_0934"/>
<dbReference type="SUPFAM" id="SSF50952">
    <property type="entry name" value="Soluble quinoprotein glucose dehydrogenase"/>
    <property type="match status" value="1"/>
</dbReference>
<keyword evidence="1" id="KW-1133">Transmembrane helix</keyword>